<proteinExistence type="predicted"/>
<protein>
    <submittedName>
        <fullName evidence="1">Uncharacterized protein</fullName>
    </submittedName>
</protein>
<gene>
    <name evidence="1" type="ORF">TNIN_76121</name>
</gene>
<dbReference type="EMBL" id="BMAV01008167">
    <property type="protein sequence ID" value="GFY51533.1"/>
    <property type="molecule type" value="Genomic_DNA"/>
</dbReference>
<accession>A0A8X6XD28</accession>
<name>A0A8X6XD28_9ARAC</name>
<dbReference type="AlphaFoldDB" id="A0A8X6XD28"/>
<reference evidence="1" key="1">
    <citation type="submission" date="2020-08" db="EMBL/GenBank/DDBJ databases">
        <title>Multicomponent nature underlies the extraordinary mechanical properties of spider dragline silk.</title>
        <authorList>
            <person name="Kono N."/>
            <person name="Nakamura H."/>
            <person name="Mori M."/>
            <person name="Yoshida Y."/>
            <person name="Ohtoshi R."/>
            <person name="Malay A.D."/>
            <person name="Moran D.A.P."/>
            <person name="Tomita M."/>
            <person name="Numata K."/>
            <person name="Arakawa K."/>
        </authorList>
    </citation>
    <scope>NUCLEOTIDE SEQUENCE</scope>
</reference>
<evidence type="ECO:0000313" key="1">
    <source>
        <dbReference type="EMBL" id="GFY51533.1"/>
    </source>
</evidence>
<organism evidence="1 2">
    <name type="scientific">Trichonephila inaurata madagascariensis</name>
    <dbReference type="NCBI Taxonomy" id="2747483"/>
    <lineage>
        <taxon>Eukaryota</taxon>
        <taxon>Metazoa</taxon>
        <taxon>Ecdysozoa</taxon>
        <taxon>Arthropoda</taxon>
        <taxon>Chelicerata</taxon>
        <taxon>Arachnida</taxon>
        <taxon>Araneae</taxon>
        <taxon>Araneomorphae</taxon>
        <taxon>Entelegynae</taxon>
        <taxon>Araneoidea</taxon>
        <taxon>Nephilidae</taxon>
        <taxon>Trichonephila</taxon>
        <taxon>Trichonephila inaurata</taxon>
    </lineage>
</organism>
<evidence type="ECO:0000313" key="2">
    <source>
        <dbReference type="Proteomes" id="UP000886998"/>
    </source>
</evidence>
<dbReference type="Proteomes" id="UP000886998">
    <property type="component" value="Unassembled WGS sequence"/>
</dbReference>
<sequence length="79" mass="8444">MSECQPPIPMANDIPSTANNLLTPIVSSSTTCNSLCSSYPSSLLNQTNIVPLIGPKFIDLPTEPLPFVLVHNTSTCPMQ</sequence>
<comment type="caution">
    <text evidence="1">The sequence shown here is derived from an EMBL/GenBank/DDBJ whole genome shotgun (WGS) entry which is preliminary data.</text>
</comment>
<keyword evidence="2" id="KW-1185">Reference proteome</keyword>